<sequence>MLLICLFKNKEMSFLCSWSGGKDSCYAYYLAVKQGWEPKVLLNVLNEHGDRSRSHGIPKNILTAQAQALDVPIHFFEATWAAYEASFIKNLVMLKDQYGLSTAVYGDIDIESHRAWEEKVSAEAGLEAKLPLWKGSRRDLVEEMLDTGIEAMIVSCNNTLGKEFLGRTLDKNLIQELEALQIDVCGENGEYHTLVLNAPMFKQRLQVSVVGVEKSSNYNFASLILDAP</sequence>
<evidence type="ECO:0000313" key="3">
    <source>
        <dbReference type="Proteomes" id="UP000324376"/>
    </source>
</evidence>
<gene>
    <name evidence="2" type="ORF">BD809_108115</name>
</gene>
<reference evidence="2 3" key="1">
    <citation type="submission" date="2019-07" db="EMBL/GenBank/DDBJ databases">
        <title>Genomic Encyclopedia of Archaeal and Bacterial Type Strains, Phase II (KMG-II): from individual species to whole genera.</title>
        <authorList>
            <person name="Goeker M."/>
        </authorList>
    </citation>
    <scope>NUCLEOTIDE SEQUENCE [LARGE SCALE GENOMIC DNA]</scope>
    <source>
        <strain evidence="2 3">DSM 17527</strain>
    </source>
</reference>
<dbReference type="PANTHER" id="PTHR12196:SF2">
    <property type="entry name" value="DIPHTHINE--AMMONIA LIGASE"/>
    <property type="match status" value="1"/>
</dbReference>
<feature type="domain" description="Diphthamide synthase" evidence="1">
    <location>
        <begin position="16"/>
        <end position="220"/>
    </location>
</feature>
<keyword evidence="3" id="KW-1185">Reference proteome</keyword>
<dbReference type="InterPro" id="IPR030662">
    <property type="entry name" value="DPH6/MJ0570"/>
</dbReference>
<comment type="caution">
    <text evidence="2">The sequence shown here is derived from an EMBL/GenBank/DDBJ whole genome shotgun (WGS) entry which is preliminary data.</text>
</comment>
<dbReference type="AlphaFoldDB" id="A0A5S5BX08"/>
<dbReference type="EMBL" id="VNHU01000008">
    <property type="protein sequence ID" value="TYP71705.1"/>
    <property type="molecule type" value="Genomic_DNA"/>
</dbReference>
<evidence type="ECO:0000313" key="2">
    <source>
        <dbReference type="EMBL" id="TYP71705.1"/>
    </source>
</evidence>
<name>A0A5S5BX08_9FLAO</name>
<dbReference type="Gene3D" id="3.90.1490.10">
    <property type="entry name" value="putative n-type atp pyrophosphatase, domain 2"/>
    <property type="match status" value="1"/>
</dbReference>
<protein>
    <submittedName>
        <fullName evidence="2">Uncharacterized protein (TIGR00290 family)</fullName>
    </submittedName>
</protein>
<dbReference type="PANTHER" id="PTHR12196">
    <property type="entry name" value="DOMAIN OF UNKNOWN FUNCTION 71 DUF71 -CONTAINING PROTEIN"/>
    <property type="match status" value="1"/>
</dbReference>
<dbReference type="InterPro" id="IPR014729">
    <property type="entry name" value="Rossmann-like_a/b/a_fold"/>
</dbReference>
<dbReference type="InterPro" id="IPR002761">
    <property type="entry name" value="Diphthami_syn_dom"/>
</dbReference>
<dbReference type="SUPFAM" id="SSF52402">
    <property type="entry name" value="Adenine nucleotide alpha hydrolases-like"/>
    <property type="match status" value="1"/>
</dbReference>
<dbReference type="CDD" id="cd01994">
    <property type="entry name" value="AANH_PF0828-like"/>
    <property type="match status" value="1"/>
</dbReference>
<dbReference type="Pfam" id="PF01902">
    <property type="entry name" value="Diphthami_syn_2"/>
    <property type="match status" value="1"/>
</dbReference>
<accession>A0A5S5BX08</accession>
<evidence type="ECO:0000259" key="1">
    <source>
        <dbReference type="Pfam" id="PF01902"/>
    </source>
</evidence>
<dbReference type="Gene3D" id="3.40.50.620">
    <property type="entry name" value="HUPs"/>
    <property type="match status" value="1"/>
</dbReference>
<dbReference type="NCBIfam" id="TIGR00290">
    <property type="entry name" value="MJ0570_dom"/>
    <property type="match status" value="1"/>
</dbReference>
<dbReference type="GO" id="GO:0017178">
    <property type="term" value="F:diphthine-ammonia ligase activity"/>
    <property type="evidence" value="ECO:0007669"/>
    <property type="project" value="TreeGrafter"/>
</dbReference>
<proteinExistence type="predicted"/>
<organism evidence="2 3">
    <name type="scientific">Aquimarina intermedia</name>
    <dbReference type="NCBI Taxonomy" id="350814"/>
    <lineage>
        <taxon>Bacteria</taxon>
        <taxon>Pseudomonadati</taxon>
        <taxon>Bacteroidota</taxon>
        <taxon>Flavobacteriia</taxon>
        <taxon>Flavobacteriales</taxon>
        <taxon>Flavobacteriaceae</taxon>
        <taxon>Aquimarina</taxon>
    </lineage>
</organism>
<dbReference type="GO" id="GO:0017183">
    <property type="term" value="P:protein histidyl modification to diphthamide"/>
    <property type="evidence" value="ECO:0007669"/>
    <property type="project" value="TreeGrafter"/>
</dbReference>
<dbReference type="Proteomes" id="UP000324376">
    <property type="component" value="Unassembled WGS sequence"/>
</dbReference>